<dbReference type="InterPro" id="IPR011040">
    <property type="entry name" value="Sialidase"/>
</dbReference>
<reference evidence="3 4" key="1">
    <citation type="submission" date="2021-03" db="EMBL/GenBank/DDBJ databases">
        <title>Lysobacter sp. nov. isolated from soil of gangwondo yeongwol, south Korea.</title>
        <authorList>
            <person name="Kim K.R."/>
            <person name="Kim K.H."/>
            <person name="Jeon C.O."/>
        </authorList>
    </citation>
    <scope>NUCLEOTIDE SEQUENCE [LARGE SCALE GENOMIC DNA]</scope>
    <source>
        <strain evidence="3 4">R19</strain>
    </source>
</reference>
<feature type="signal peptide" evidence="1">
    <location>
        <begin position="1"/>
        <end position="26"/>
    </location>
</feature>
<protein>
    <submittedName>
        <fullName evidence="3">Exo-alpha-sialidase</fullName>
    </submittedName>
</protein>
<dbReference type="RefSeq" id="WP_200614740.1">
    <property type="nucleotide sequence ID" value="NZ_CP071518.1"/>
</dbReference>
<accession>A0A974Y2H5</accession>
<dbReference type="Proteomes" id="UP000639274">
    <property type="component" value="Chromosome"/>
</dbReference>
<dbReference type="Gene3D" id="2.120.10.10">
    <property type="match status" value="1"/>
</dbReference>
<dbReference type="Pfam" id="PF13088">
    <property type="entry name" value="BNR_2"/>
    <property type="match status" value="1"/>
</dbReference>
<name>A0A974Y2H5_9GAMM</name>
<sequence>MTMSKQAVWACLLALVWLPACTPSRAPATQSAAEATGHPAAWQARVEAWSLPVTAAAAAQPDLVRAPDGSLLLSWIEPREGGHVLRLARHADGRWGEPRTVAQGADWFVNWADTPHVAATADGALWAHWLRKSAQSTYAYDVVLSRSGDGGATWSAPQAVNADARPAEHGFVSLWPHTRDSLGVAWLDGRETAAGQAHAGHGGHEGGSGAMTLRAAVFDARLQRRDEARLDASTCDCCQTDVAMTARGPLIVFRDRTENEIRDIATSRWDQAGWTAPTRVHADNWIMPACPVNGPAVAARASTVVTAWYTAAGDMPTLKLARSDDAGDRFGAPVTVDRGEAVQGRVAVALVDEDIWVLWLREDAKGQSLQLARYAGDLSRELQRLEVARLQGRGRVTGLAQLAVQGERAHVVWTDVVDGHTQLRSARIMTAADRPD</sequence>
<evidence type="ECO:0000313" key="4">
    <source>
        <dbReference type="Proteomes" id="UP000639274"/>
    </source>
</evidence>
<organism evidence="3 4">
    <name type="scientific">Agrilutibacter solisilvae</name>
    <dbReference type="NCBI Taxonomy" id="2763317"/>
    <lineage>
        <taxon>Bacteria</taxon>
        <taxon>Pseudomonadati</taxon>
        <taxon>Pseudomonadota</taxon>
        <taxon>Gammaproteobacteria</taxon>
        <taxon>Lysobacterales</taxon>
        <taxon>Lysobacteraceae</taxon>
        <taxon>Agrilutibacter</taxon>
    </lineage>
</organism>
<dbReference type="InterPro" id="IPR036278">
    <property type="entry name" value="Sialidase_sf"/>
</dbReference>
<feature type="domain" description="Sialidase" evidence="2">
    <location>
        <begin position="88"/>
        <end position="339"/>
    </location>
</feature>
<keyword evidence="1" id="KW-0732">Signal</keyword>
<dbReference type="SUPFAM" id="SSF50939">
    <property type="entry name" value="Sialidases"/>
    <property type="match status" value="1"/>
</dbReference>
<feature type="chain" id="PRO_5037149718" evidence="1">
    <location>
        <begin position="27"/>
        <end position="436"/>
    </location>
</feature>
<dbReference type="KEGG" id="lsf:I8J32_004910"/>
<gene>
    <name evidence="3" type="ORF">I8J32_004910</name>
</gene>
<evidence type="ECO:0000256" key="1">
    <source>
        <dbReference type="SAM" id="SignalP"/>
    </source>
</evidence>
<dbReference type="AlphaFoldDB" id="A0A974Y2H5"/>
<dbReference type="CDD" id="cd15482">
    <property type="entry name" value="Sialidase_non-viral"/>
    <property type="match status" value="1"/>
</dbReference>
<evidence type="ECO:0000259" key="2">
    <source>
        <dbReference type="Pfam" id="PF13088"/>
    </source>
</evidence>
<evidence type="ECO:0000313" key="3">
    <source>
        <dbReference type="EMBL" id="QSX79230.1"/>
    </source>
</evidence>
<keyword evidence="4" id="KW-1185">Reference proteome</keyword>
<dbReference type="EMBL" id="CP071518">
    <property type="protein sequence ID" value="QSX79230.1"/>
    <property type="molecule type" value="Genomic_DNA"/>
</dbReference>
<proteinExistence type="predicted"/>